<keyword evidence="4 7" id="KW-0472">Membrane</keyword>
<evidence type="ECO:0000256" key="2">
    <source>
        <dbReference type="ARBA" id="ARBA00022692"/>
    </source>
</evidence>
<name>A0A948S0B0_UNCEI</name>
<protein>
    <recommendedName>
        <fullName evidence="7">Endolytic murein transglycosylase</fullName>
        <ecNumber evidence="7">4.2.2.29</ecNumber>
    </recommendedName>
    <alternativeName>
        <fullName evidence="7">Peptidoglycan lytic transglycosylase</fullName>
    </alternativeName>
    <alternativeName>
        <fullName evidence="7">Peptidoglycan polymerization terminase</fullName>
    </alternativeName>
</protein>
<comment type="function">
    <text evidence="7">Functions as a peptidoglycan terminase that cleaves nascent peptidoglycan strands endolytically to terminate their elongation.</text>
</comment>
<dbReference type="GO" id="GO:0071555">
    <property type="term" value="P:cell wall organization"/>
    <property type="evidence" value="ECO:0007669"/>
    <property type="project" value="UniProtKB-KW"/>
</dbReference>
<evidence type="ECO:0000256" key="4">
    <source>
        <dbReference type="ARBA" id="ARBA00023136"/>
    </source>
</evidence>
<dbReference type="Pfam" id="PF02618">
    <property type="entry name" value="YceG"/>
    <property type="match status" value="1"/>
</dbReference>
<dbReference type="GO" id="GO:0005886">
    <property type="term" value="C:plasma membrane"/>
    <property type="evidence" value="ECO:0007669"/>
    <property type="project" value="UniProtKB-UniRule"/>
</dbReference>
<dbReference type="GO" id="GO:0008932">
    <property type="term" value="F:lytic endotransglycosylase activity"/>
    <property type="evidence" value="ECO:0007669"/>
    <property type="project" value="UniProtKB-UniRule"/>
</dbReference>
<dbReference type="AlphaFoldDB" id="A0A948S0B0"/>
<keyword evidence="2 7" id="KW-0812">Transmembrane</keyword>
<comment type="caution">
    <text evidence="8">The sequence shown here is derived from an EMBL/GenBank/DDBJ whole genome shotgun (WGS) entry which is preliminary data.</text>
</comment>
<evidence type="ECO:0000313" key="9">
    <source>
        <dbReference type="Proteomes" id="UP000777784"/>
    </source>
</evidence>
<keyword evidence="3 7" id="KW-1133">Transmembrane helix</keyword>
<evidence type="ECO:0000256" key="3">
    <source>
        <dbReference type="ARBA" id="ARBA00022989"/>
    </source>
</evidence>
<dbReference type="Gene3D" id="3.30.1490.480">
    <property type="entry name" value="Endolytic murein transglycosylase"/>
    <property type="match status" value="1"/>
</dbReference>
<reference evidence="8" key="1">
    <citation type="submission" date="2021-05" db="EMBL/GenBank/DDBJ databases">
        <title>Energy efficiency and biological interactions define the core microbiome of deep oligotrophic groundwater.</title>
        <authorList>
            <person name="Mehrshad M."/>
            <person name="Lopez-Fernandez M."/>
            <person name="Bell E."/>
            <person name="Bernier-Latmani R."/>
            <person name="Bertilsson S."/>
            <person name="Dopson M."/>
        </authorList>
    </citation>
    <scope>NUCLEOTIDE SEQUENCE</scope>
    <source>
        <strain evidence="8">Modern_marine.mb.64</strain>
    </source>
</reference>
<keyword evidence="1 7" id="KW-1003">Cell membrane</keyword>
<keyword evidence="6 7" id="KW-0961">Cell wall biogenesis/degradation</keyword>
<proteinExistence type="inferred from homology"/>
<keyword evidence="5 7" id="KW-0456">Lyase</keyword>
<gene>
    <name evidence="7 8" type="primary">mltG</name>
    <name evidence="8" type="ORF">KJ970_18485</name>
</gene>
<dbReference type="EMBL" id="JAHJDP010000104">
    <property type="protein sequence ID" value="MBU2692912.1"/>
    <property type="molecule type" value="Genomic_DNA"/>
</dbReference>
<dbReference type="PANTHER" id="PTHR30518:SF2">
    <property type="entry name" value="ENDOLYTIC MUREIN TRANSGLYCOSYLASE"/>
    <property type="match status" value="1"/>
</dbReference>
<dbReference type="Gene3D" id="3.30.160.60">
    <property type="entry name" value="Classic Zinc Finger"/>
    <property type="match status" value="1"/>
</dbReference>
<evidence type="ECO:0000256" key="7">
    <source>
        <dbReference type="HAMAP-Rule" id="MF_02065"/>
    </source>
</evidence>
<comment type="similarity">
    <text evidence="7">Belongs to the transglycosylase MltG family.</text>
</comment>
<comment type="catalytic activity">
    <reaction evidence="7">
        <text>a peptidoglycan chain = a peptidoglycan chain with N-acetyl-1,6-anhydromuramyl-[peptide] at the reducing end + a peptidoglycan chain with N-acetylglucosamine at the non-reducing end.</text>
        <dbReference type="EC" id="4.2.2.29"/>
    </reaction>
</comment>
<evidence type="ECO:0000256" key="6">
    <source>
        <dbReference type="ARBA" id="ARBA00023316"/>
    </source>
</evidence>
<dbReference type="HAMAP" id="MF_02065">
    <property type="entry name" value="MltG"/>
    <property type="match status" value="1"/>
</dbReference>
<dbReference type="PANTHER" id="PTHR30518">
    <property type="entry name" value="ENDOLYTIC MUREIN TRANSGLYCOSYLASE"/>
    <property type="match status" value="1"/>
</dbReference>
<evidence type="ECO:0000313" key="8">
    <source>
        <dbReference type="EMBL" id="MBU2692912.1"/>
    </source>
</evidence>
<dbReference type="InterPro" id="IPR003770">
    <property type="entry name" value="MLTG-like"/>
</dbReference>
<dbReference type="CDD" id="cd08010">
    <property type="entry name" value="MltG_like"/>
    <property type="match status" value="1"/>
</dbReference>
<feature type="site" description="Important for catalytic activity" evidence="7">
    <location>
        <position position="210"/>
    </location>
</feature>
<organism evidence="8 9">
    <name type="scientific">Eiseniibacteriota bacterium</name>
    <dbReference type="NCBI Taxonomy" id="2212470"/>
    <lineage>
        <taxon>Bacteria</taxon>
        <taxon>Candidatus Eiseniibacteriota</taxon>
    </lineage>
</organism>
<dbReference type="NCBIfam" id="TIGR00247">
    <property type="entry name" value="endolytic transglycosylase MltG"/>
    <property type="match status" value="1"/>
</dbReference>
<dbReference type="Proteomes" id="UP000777784">
    <property type="component" value="Unassembled WGS sequence"/>
</dbReference>
<sequence>MILLLALIGFAIIAVWGANILLRPYRPSNPKVTFTVLPGEDFSAIQARLVKSRLIPNSPWIALWARYKGWDRNLRAGRYEIDPSMPPAEIFRTFVEGPRVLLKVTLPEGWRSADGIQRLEESLECDPGSLYKIARDSTWLLSLGLPAPNVEGYLFPETYFFDPGTTGHEILRHILLKTIEYFNLERGARLRELGMTLHEAVTLASIIEAEAKLPEERVRISAVFHNRLREGWPLQADPTVLFAVGKSGEPPLTEDLESPSPYNTYLVQGLPPGPINSPGAAALEAALYPLPHCREFFFVARPDGSHIFSRTLHEHEEARRRLKHSKG</sequence>
<dbReference type="EC" id="4.2.2.29" evidence="7"/>
<dbReference type="GO" id="GO:0009252">
    <property type="term" value="P:peptidoglycan biosynthetic process"/>
    <property type="evidence" value="ECO:0007669"/>
    <property type="project" value="UniProtKB-UniRule"/>
</dbReference>
<evidence type="ECO:0000256" key="1">
    <source>
        <dbReference type="ARBA" id="ARBA00022475"/>
    </source>
</evidence>
<accession>A0A948S0B0</accession>
<evidence type="ECO:0000256" key="5">
    <source>
        <dbReference type="ARBA" id="ARBA00023239"/>
    </source>
</evidence>